<dbReference type="Pfam" id="PF00550">
    <property type="entry name" value="PP-binding"/>
    <property type="match status" value="1"/>
</dbReference>
<dbReference type="NCBIfam" id="TIGR01733">
    <property type="entry name" value="AA-adenyl-dom"/>
    <property type="match status" value="1"/>
</dbReference>
<feature type="domain" description="Carrier" evidence="4">
    <location>
        <begin position="808"/>
        <end position="881"/>
    </location>
</feature>
<evidence type="ECO:0000313" key="5">
    <source>
        <dbReference type="EMBL" id="SCG44452.1"/>
    </source>
</evidence>
<dbReference type="PROSITE" id="PS00012">
    <property type="entry name" value="PHOSPHOPANTETHEINE"/>
    <property type="match status" value="1"/>
</dbReference>
<dbReference type="InterPro" id="IPR020806">
    <property type="entry name" value="PKS_PP-bd"/>
</dbReference>
<feature type="region of interest" description="Disordered" evidence="3">
    <location>
        <begin position="784"/>
        <end position="811"/>
    </location>
</feature>
<dbReference type="PROSITE" id="PS50075">
    <property type="entry name" value="CARRIER"/>
    <property type="match status" value="1"/>
</dbReference>
<evidence type="ECO:0000313" key="6">
    <source>
        <dbReference type="Proteomes" id="UP000198210"/>
    </source>
</evidence>
<name>A0A1C5HEK1_9ACTN</name>
<reference evidence="5 6" key="1">
    <citation type="submission" date="2016-06" db="EMBL/GenBank/DDBJ databases">
        <authorList>
            <person name="Kjaerup R.B."/>
            <person name="Dalgaard T.S."/>
            <person name="Juul-Madsen H.R."/>
        </authorList>
    </citation>
    <scope>NUCLEOTIDE SEQUENCE [LARGE SCALE GENOMIC DNA]</scope>
    <source>
        <strain evidence="5 6">DSM 45097</strain>
    </source>
</reference>
<organism evidence="5 6">
    <name type="scientific">Micromonospora siamensis</name>
    <dbReference type="NCBI Taxonomy" id="299152"/>
    <lineage>
        <taxon>Bacteria</taxon>
        <taxon>Bacillati</taxon>
        <taxon>Actinomycetota</taxon>
        <taxon>Actinomycetes</taxon>
        <taxon>Micromonosporales</taxon>
        <taxon>Micromonosporaceae</taxon>
        <taxon>Micromonospora</taxon>
    </lineage>
</organism>
<keyword evidence="1" id="KW-0596">Phosphopantetheine</keyword>
<dbReference type="InterPro" id="IPR010071">
    <property type="entry name" value="AA_adenyl_dom"/>
</dbReference>
<keyword evidence="2" id="KW-0597">Phosphoprotein</keyword>
<evidence type="ECO:0000259" key="4">
    <source>
        <dbReference type="PROSITE" id="PS50075"/>
    </source>
</evidence>
<dbReference type="InterPro" id="IPR042099">
    <property type="entry name" value="ANL_N_sf"/>
</dbReference>
<gene>
    <name evidence="5" type="ORF">GA0074704_1591</name>
</gene>
<dbReference type="GO" id="GO:0043041">
    <property type="term" value="P:amino acid activation for nonribosomal peptide biosynthetic process"/>
    <property type="evidence" value="ECO:0007669"/>
    <property type="project" value="TreeGrafter"/>
</dbReference>
<dbReference type="EMBL" id="LT607751">
    <property type="protein sequence ID" value="SCG44452.1"/>
    <property type="molecule type" value="Genomic_DNA"/>
</dbReference>
<dbReference type="InterPro" id="IPR020459">
    <property type="entry name" value="AMP-binding"/>
</dbReference>
<dbReference type="FunFam" id="3.40.50.12780:FF:000012">
    <property type="entry name" value="Non-ribosomal peptide synthetase"/>
    <property type="match status" value="1"/>
</dbReference>
<dbReference type="InterPro" id="IPR045851">
    <property type="entry name" value="AMP-bd_C_sf"/>
</dbReference>
<dbReference type="Pfam" id="PF13193">
    <property type="entry name" value="AMP-binding_C"/>
    <property type="match status" value="1"/>
</dbReference>
<dbReference type="InterPro" id="IPR036736">
    <property type="entry name" value="ACP-like_sf"/>
</dbReference>
<dbReference type="Gene3D" id="3.40.50.12780">
    <property type="entry name" value="N-terminal domain of ligase-like"/>
    <property type="match status" value="1"/>
</dbReference>
<dbReference type="InterPro" id="IPR006162">
    <property type="entry name" value="Ppantetheine_attach_site"/>
</dbReference>
<dbReference type="PANTHER" id="PTHR45527">
    <property type="entry name" value="NONRIBOSOMAL PEPTIDE SYNTHETASE"/>
    <property type="match status" value="1"/>
</dbReference>
<dbReference type="GO" id="GO:0044550">
    <property type="term" value="P:secondary metabolite biosynthetic process"/>
    <property type="evidence" value="ECO:0007669"/>
    <property type="project" value="TreeGrafter"/>
</dbReference>
<dbReference type="Gene3D" id="1.10.1200.10">
    <property type="entry name" value="ACP-like"/>
    <property type="match status" value="1"/>
</dbReference>
<dbReference type="GO" id="GO:0005737">
    <property type="term" value="C:cytoplasm"/>
    <property type="evidence" value="ECO:0007669"/>
    <property type="project" value="TreeGrafter"/>
</dbReference>
<evidence type="ECO:0000256" key="2">
    <source>
        <dbReference type="ARBA" id="ARBA00022553"/>
    </source>
</evidence>
<keyword evidence="6" id="KW-1185">Reference proteome</keyword>
<proteinExistence type="predicted"/>
<dbReference type="PANTHER" id="PTHR45527:SF1">
    <property type="entry name" value="FATTY ACID SYNTHASE"/>
    <property type="match status" value="1"/>
</dbReference>
<dbReference type="Proteomes" id="UP000198210">
    <property type="component" value="Chromosome I"/>
</dbReference>
<dbReference type="PRINTS" id="PR00154">
    <property type="entry name" value="AMPBINDING"/>
</dbReference>
<dbReference type="AlphaFoldDB" id="A0A1C5HEK1"/>
<sequence length="883" mass="93235">MPSPHDMPSTTVYGHAAVYPLPATVDASRRLDDLSRLLADPAAPGGGAARVWLTAVTGSSGSASAERHRAVEVRRPVGPTDVRVVILSYDDDRDDLVVVAGDAGSRALLEAVAQMAGVIPEATSATSPPALADVVAALGLLLAAHGTDNPPRVTVLREDDAGPRVGVVTVDTGATGTGAYREAVAEALSRPAPEPADPSTPLLYAGATGYRPLPARPHPLTVTVSGDGITVEVSADPGRPGWAREDIGDLIRHVAVQLAEAPQDASPTSLSLLPPGERARLRALGATPRDPGSDGRCVLDAFADRVAATPDAVAVGDGTTRLTYRQLDERVNRFARVLRAHGVRSGDRVGVCLDRSTDLVTTLLAVLAAGAVQVPLDPRNPGARLAAVAADAGVALVVLDAEAPPVGDKPGLTLAQLAEEAAPRSAAPLSIDLKPEDPAYVIYTSGSTGRPKGVVVPHVNVTRLISATRSDFGLTGSDVWTMFHSPSFDFSIWEIYGCLLTGGRLVVVPYWTTRSPDDFRRLLLDEKVTVLSQTPSAFTQLLELESRKPVGLSVRLVVFGGESLDARVLTRWFDACPPARCRVVNMFGITETTVHVTAQTITRAEALASSRSVGRPLPGWSVRILDPYRRQMPAGWPGEIAVGGDGVAAEYLGRAELTAERFVIDPEDGTRIYLSGDRGRLLPDGRIEHLGRLDSQVKVRGHRVELDEIRSVLLAEPDVTAAAVVLDVPDPSDPAGARLNAYVVRDSAGPTDLRKRVARVLPDYMVPSTVTELSALPLTANGKLDTGRLPAPAEPVSKPVPASGRSSTSGGEPLDVILDVWRSVFGESAGEAHNFFDLGGNSLLAVRLVRSLQSRGIPLVVRDIYRFNTPRELAARVEQPGGT</sequence>
<dbReference type="GO" id="GO:0031177">
    <property type="term" value="F:phosphopantetheine binding"/>
    <property type="evidence" value="ECO:0007669"/>
    <property type="project" value="InterPro"/>
</dbReference>
<dbReference type="InterPro" id="IPR000873">
    <property type="entry name" value="AMP-dep_synth/lig_dom"/>
</dbReference>
<evidence type="ECO:0000256" key="1">
    <source>
        <dbReference type="ARBA" id="ARBA00022450"/>
    </source>
</evidence>
<dbReference type="FunFam" id="3.40.50.980:FF:000001">
    <property type="entry name" value="Non-ribosomal peptide synthetase"/>
    <property type="match status" value="1"/>
</dbReference>
<dbReference type="Pfam" id="PF00501">
    <property type="entry name" value="AMP-binding"/>
    <property type="match status" value="1"/>
</dbReference>
<dbReference type="InterPro" id="IPR020845">
    <property type="entry name" value="AMP-binding_CS"/>
</dbReference>
<accession>A0A1C5HEK1</accession>
<dbReference type="SUPFAM" id="SSF47336">
    <property type="entry name" value="ACP-like"/>
    <property type="match status" value="1"/>
</dbReference>
<evidence type="ECO:0000256" key="3">
    <source>
        <dbReference type="SAM" id="MobiDB-lite"/>
    </source>
</evidence>
<protein>
    <submittedName>
        <fullName evidence="5">Amino acid adenylation domain-containing protein</fullName>
    </submittedName>
</protein>
<dbReference type="SMART" id="SM00823">
    <property type="entry name" value="PKS_PP"/>
    <property type="match status" value="1"/>
</dbReference>
<dbReference type="PROSITE" id="PS00455">
    <property type="entry name" value="AMP_BINDING"/>
    <property type="match status" value="1"/>
</dbReference>
<dbReference type="InterPro" id="IPR009081">
    <property type="entry name" value="PP-bd_ACP"/>
</dbReference>
<dbReference type="Gene3D" id="3.30.300.30">
    <property type="match status" value="1"/>
</dbReference>
<dbReference type="SUPFAM" id="SSF56801">
    <property type="entry name" value="Acetyl-CoA synthetase-like"/>
    <property type="match status" value="1"/>
</dbReference>
<dbReference type="InterPro" id="IPR025110">
    <property type="entry name" value="AMP-bd_C"/>
</dbReference>